<feature type="compositionally biased region" description="Low complexity" evidence="1">
    <location>
        <begin position="154"/>
        <end position="163"/>
    </location>
</feature>
<feature type="region of interest" description="Disordered" evidence="1">
    <location>
        <begin position="153"/>
        <end position="175"/>
    </location>
</feature>
<comment type="caution">
    <text evidence="2">The sequence shown here is derived from an EMBL/GenBank/DDBJ whole genome shotgun (WGS) entry which is preliminary data.</text>
</comment>
<evidence type="ECO:0000313" key="3">
    <source>
        <dbReference type="Proteomes" id="UP000775213"/>
    </source>
</evidence>
<proteinExistence type="predicted"/>
<accession>A0AAV7GTY9</accession>
<evidence type="ECO:0000313" key="2">
    <source>
        <dbReference type="EMBL" id="KAH0459019.1"/>
    </source>
</evidence>
<keyword evidence="3" id="KW-1185">Reference proteome</keyword>
<dbReference type="Proteomes" id="UP000775213">
    <property type="component" value="Unassembled WGS sequence"/>
</dbReference>
<evidence type="ECO:0000256" key="1">
    <source>
        <dbReference type="SAM" id="MobiDB-lite"/>
    </source>
</evidence>
<organism evidence="2 3">
    <name type="scientific">Dendrobium chrysotoxum</name>
    <name type="common">Orchid</name>
    <dbReference type="NCBI Taxonomy" id="161865"/>
    <lineage>
        <taxon>Eukaryota</taxon>
        <taxon>Viridiplantae</taxon>
        <taxon>Streptophyta</taxon>
        <taxon>Embryophyta</taxon>
        <taxon>Tracheophyta</taxon>
        <taxon>Spermatophyta</taxon>
        <taxon>Magnoliopsida</taxon>
        <taxon>Liliopsida</taxon>
        <taxon>Asparagales</taxon>
        <taxon>Orchidaceae</taxon>
        <taxon>Epidendroideae</taxon>
        <taxon>Malaxideae</taxon>
        <taxon>Dendrobiinae</taxon>
        <taxon>Dendrobium</taxon>
    </lineage>
</organism>
<sequence length="175" mass="19629">MEDFAWVISTRSKSPREADADAEPFALPPLPIRPPLSRRSPTQTSVPDPAAEVLLPLTLSQPQAELPRAAGLHWIDEWTLSLKWLDLLGKLYRCVEVPCSTSSSPFAPFTASMFLHPVLPYASSHLHFHLQYLVLKAYVMLFGFEAELEDNVGRSRPSSFSFSSDRHGQLDVRIN</sequence>
<name>A0AAV7GTY9_DENCH</name>
<gene>
    <name evidence="2" type="ORF">IEQ34_011833</name>
</gene>
<reference evidence="2 3" key="1">
    <citation type="journal article" date="2021" name="Hortic Res">
        <title>Chromosome-scale assembly of the Dendrobium chrysotoxum genome enhances the understanding of orchid evolution.</title>
        <authorList>
            <person name="Zhang Y."/>
            <person name="Zhang G.Q."/>
            <person name="Zhang D."/>
            <person name="Liu X.D."/>
            <person name="Xu X.Y."/>
            <person name="Sun W.H."/>
            <person name="Yu X."/>
            <person name="Zhu X."/>
            <person name="Wang Z.W."/>
            <person name="Zhao X."/>
            <person name="Zhong W.Y."/>
            <person name="Chen H."/>
            <person name="Yin W.L."/>
            <person name="Huang T."/>
            <person name="Niu S.C."/>
            <person name="Liu Z.J."/>
        </authorList>
    </citation>
    <scope>NUCLEOTIDE SEQUENCE [LARGE SCALE GENOMIC DNA]</scope>
    <source>
        <strain evidence="2">Lindl</strain>
    </source>
</reference>
<protein>
    <submittedName>
        <fullName evidence="2">Uncharacterized protein</fullName>
    </submittedName>
</protein>
<dbReference type="AlphaFoldDB" id="A0AAV7GTY9"/>
<feature type="region of interest" description="Disordered" evidence="1">
    <location>
        <begin position="1"/>
        <end position="46"/>
    </location>
</feature>
<dbReference type="EMBL" id="JAGFBR010000011">
    <property type="protein sequence ID" value="KAH0459019.1"/>
    <property type="molecule type" value="Genomic_DNA"/>
</dbReference>
<feature type="compositionally biased region" description="Basic and acidic residues" evidence="1">
    <location>
        <begin position="164"/>
        <end position="175"/>
    </location>
</feature>